<evidence type="ECO:0000313" key="1">
    <source>
        <dbReference type="EMBL" id="KAF5405255.1"/>
    </source>
</evidence>
<gene>
    <name evidence="1" type="ORF">PHET_01324</name>
</gene>
<dbReference type="EMBL" id="LUCH01000396">
    <property type="protein sequence ID" value="KAF5405255.1"/>
    <property type="molecule type" value="Genomic_DNA"/>
</dbReference>
<name>A0A8J4SU17_9TREM</name>
<comment type="caution">
    <text evidence="1">The sequence shown here is derived from an EMBL/GenBank/DDBJ whole genome shotgun (WGS) entry which is preliminary data.</text>
</comment>
<sequence>MFAYTDSLEQCNVIYLEECPSNNADRHSYSNVEDLKHMYSYPTKSSVTNGNLGSHRDLQNPTKVKSDTVVDSDLNCQTVCRNVFVHAQHLGQSVYQKHYSPMACGICELTSSFIDQNSITMNHCDYWKHANDCTVHWYPSKQGYTVHPAVDSLTTSFDVRYQSPMVKQNECFLSYEPHMKQSDHMEDYSEVFSTRQHCSVNEYQATSFANISTLERNHLPAYRQTLQDNTWDDLTCVEPFQPLNNSADLKPKCMSHTTERTRRCQNNVPLDAESTTDQLNCPMPTKYRQFGVEPREEVMSISTRNRNGEMVVDFHPSSHFNGWADSKSNEEIGLTEV</sequence>
<reference evidence="1" key="1">
    <citation type="submission" date="2019-05" db="EMBL/GenBank/DDBJ databases">
        <title>Annotation for the trematode Paragonimus heterotremus.</title>
        <authorList>
            <person name="Choi Y.-J."/>
        </authorList>
    </citation>
    <scope>NUCLEOTIDE SEQUENCE</scope>
    <source>
        <strain evidence="1">LC</strain>
    </source>
</reference>
<proteinExistence type="predicted"/>
<accession>A0A8J4SU17</accession>
<dbReference type="OrthoDB" id="10381524at2759"/>
<dbReference type="Proteomes" id="UP000748531">
    <property type="component" value="Unassembled WGS sequence"/>
</dbReference>
<protein>
    <submittedName>
        <fullName evidence="1">Uncharacterized protein</fullName>
    </submittedName>
</protein>
<evidence type="ECO:0000313" key="2">
    <source>
        <dbReference type="Proteomes" id="UP000748531"/>
    </source>
</evidence>
<dbReference type="AlphaFoldDB" id="A0A8J4SU17"/>
<keyword evidence="2" id="KW-1185">Reference proteome</keyword>
<organism evidence="1 2">
    <name type="scientific">Paragonimus heterotremus</name>
    <dbReference type="NCBI Taxonomy" id="100268"/>
    <lineage>
        <taxon>Eukaryota</taxon>
        <taxon>Metazoa</taxon>
        <taxon>Spiralia</taxon>
        <taxon>Lophotrochozoa</taxon>
        <taxon>Platyhelminthes</taxon>
        <taxon>Trematoda</taxon>
        <taxon>Digenea</taxon>
        <taxon>Plagiorchiida</taxon>
        <taxon>Troglotremata</taxon>
        <taxon>Troglotrematidae</taxon>
        <taxon>Paragonimus</taxon>
    </lineage>
</organism>